<sequence length="349" mass="39221">MLKITLLKITKLSMFTVTVCFLLFTSACQQQKTEEDFSITLRLSHVFNVNEELAQSIELVAERIHTKTNGAVRVLTYPGAQIAAYKDGVEMVARGAYFISVEDPSYIGDYVPEFTALVGPMLYNNFDEYMEIIKTPMVKSWVNKLEDKGIKVLSLQYIFGFRNLITDRVVTKPEDLSGVKLRTPGSNLFIQTINAMGANATPLPWGETFSALQQGVVDGLEGSEFTNLGTKVYETGKKNVAFTNHFLGTCGVYISTEVWAKIPPKYQQIIEHEFAYEAEQMIANLKNKHAQVIKDLEANGVQFNDIDREAFEARTVTLYDGELKGVTLDMYEQIQTELTKIRAKAADNE</sequence>
<evidence type="ECO:0000313" key="4">
    <source>
        <dbReference type="Proteomes" id="UP001253545"/>
    </source>
</evidence>
<keyword evidence="4" id="KW-1185">Reference proteome</keyword>
<dbReference type="PANTHER" id="PTHR33376:SF3">
    <property type="entry name" value="C4-DICARBOXYLATE-BINDING PROTEIN"/>
    <property type="match status" value="1"/>
</dbReference>
<dbReference type="NCBIfam" id="NF037995">
    <property type="entry name" value="TRAP_S1"/>
    <property type="match status" value="1"/>
</dbReference>
<evidence type="ECO:0000256" key="1">
    <source>
        <dbReference type="ARBA" id="ARBA00022729"/>
    </source>
</evidence>
<dbReference type="EMBL" id="JAVRHX010000002">
    <property type="protein sequence ID" value="MDT0594972.1"/>
    <property type="molecule type" value="Genomic_DNA"/>
</dbReference>
<keyword evidence="1 2" id="KW-0732">Signal</keyword>
<dbReference type="InterPro" id="IPR038404">
    <property type="entry name" value="TRAP_DctP_sf"/>
</dbReference>
<protein>
    <submittedName>
        <fullName evidence="3">C4-dicarboxylate TRAP transporter substrate-binding protein</fullName>
    </submittedName>
</protein>
<dbReference type="PROSITE" id="PS51257">
    <property type="entry name" value="PROKAR_LIPOPROTEIN"/>
    <property type="match status" value="1"/>
</dbReference>
<evidence type="ECO:0000313" key="3">
    <source>
        <dbReference type="EMBL" id="MDT0594972.1"/>
    </source>
</evidence>
<organism evidence="3 4">
    <name type="scientific">Glaciecola petra</name>
    <dbReference type="NCBI Taxonomy" id="3075602"/>
    <lineage>
        <taxon>Bacteria</taxon>
        <taxon>Pseudomonadati</taxon>
        <taxon>Pseudomonadota</taxon>
        <taxon>Gammaproteobacteria</taxon>
        <taxon>Alteromonadales</taxon>
        <taxon>Alteromonadaceae</taxon>
        <taxon>Glaciecola</taxon>
    </lineage>
</organism>
<dbReference type="CDD" id="cd13669">
    <property type="entry name" value="PBP2_TRAP_TM0322_like"/>
    <property type="match status" value="1"/>
</dbReference>
<feature type="chain" id="PRO_5045648243" evidence="2">
    <location>
        <begin position="30"/>
        <end position="349"/>
    </location>
</feature>
<accession>A0ABU2ZQT1</accession>
<feature type="signal peptide" evidence="2">
    <location>
        <begin position="1"/>
        <end position="29"/>
    </location>
</feature>
<dbReference type="InterPro" id="IPR018389">
    <property type="entry name" value="DctP_fam"/>
</dbReference>
<proteinExistence type="predicted"/>
<gene>
    <name evidence="3" type="ORF">RM552_08980</name>
</gene>
<dbReference type="PANTHER" id="PTHR33376">
    <property type="match status" value="1"/>
</dbReference>
<evidence type="ECO:0000256" key="2">
    <source>
        <dbReference type="SAM" id="SignalP"/>
    </source>
</evidence>
<dbReference type="Gene3D" id="3.40.190.170">
    <property type="entry name" value="Bacterial extracellular solute-binding protein, family 7"/>
    <property type="match status" value="1"/>
</dbReference>
<name>A0ABU2ZQT1_9ALTE</name>
<dbReference type="RefSeq" id="WP_311368491.1">
    <property type="nucleotide sequence ID" value="NZ_JAVRHX010000002.1"/>
</dbReference>
<dbReference type="Proteomes" id="UP001253545">
    <property type="component" value="Unassembled WGS sequence"/>
</dbReference>
<comment type="caution">
    <text evidence="3">The sequence shown here is derived from an EMBL/GenBank/DDBJ whole genome shotgun (WGS) entry which is preliminary data.</text>
</comment>
<reference evidence="3 4" key="1">
    <citation type="submission" date="2023-09" db="EMBL/GenBank/DDBJ databases">
        <authorList>
            <person name="Rey-Velasco X."/>
        </authorList>
    </citation>
    <scope>NUCLEOTIDE SEQUENCE [LARGE SCALE GENOMIC DNA]</scope>
    <source>
        <strain evidence="3 4">P117</strain>
    </source>
</reference>
<dbReference type="Pfam" id="PF03480">
    <property type="entry name" value="DctP"/>
    <property type="match status" value="1"/>
</dbReference>